<evidence type="ECO:0000313" key="2">
    <source>
        <dbReference type="Proteomes" id="UP001156641"/>
    </source>
</evidence>
<name>A0ABQ6A2U6_9PROT</name>
<organism evidence="1 2">
    <name type="scientific">Acidocella aquatica</name>
    <dbReference type="NCBI Taxonomy" id="1922313"/>
    <lineage>
        <taxon>Bacteria</taxon>
        <taxon>Pseudomonadati</taxon>
        <taxon>Pseudomonadota</taxon>
        <taxon>Alphaproteobacteria</taxon>
        <taxon>Acetobacterales</taxon>
        <taxon>Acidocellaceae</taxon>
        <taxon>Acidocella</taxon>
    </lineage>
</organism>
<dbReference type="Proteomes" id="UP001156641">
    <property type="component" value="Unassembled WGS sequence"/>
</dbReference>
<dbReference type="InterPro" id="IPR029063">
    <property type="entry name" value="SAM-dependent_MTases_sf"/>
</dbReference>
<reference evidence="2" key="1">
    <citation type="journal article" date="2019" name="Int. J. Syst. Evol. Microbiol.">
        <title>The Global Catalogue of Microorganisms (GCM) 10K type strain sequencing project: providing services to taxonomists for standard genome sequencing and annotation.</title>
        <authorList>
            <consortium name="The Broad Institute Genomics Platform"/>
            <consortium name="The Broad Institute Genome Sequencing Center for Infectious Disease"/>
            <person name="Wu L."/>
            <person name="Ma J."/>
        </authorList>
    </citation>
    <scope>NUCLEOTIDE SEQUENCE [LARGE SCALE GENOMIC DNA]</scope>
    <source>
        <strain evidence="2">NBRC 112502</strain>
    </source>
</reference>
<dbReference type="CDD" id="cd02440">
    <property type="entry name" value="AdoMet_MTases"/>
    <property type="match status" value="1"/>
</dbReference>
<gene>
    <name evidence="1" type="ORF">GCM10010909_14510</name>
</gene>
<dbReference type="Gene3D" id="3.40.50.150">
    <property type="entry name" value="Vaccinia Virus protein VP39"/>
    <property type="match status" value="1"/>
</dbReference>
<proteinExistence type="predicted"/>
<dbReference type="EMBL" id="BSOS01000039">
    <property type="protein sequence ID" value="GLR66771.1"/>
    <property type="molecule type" value="Genomic_DNA"/>
</dbReference>
<protein>
    <recommendedName>
        <fullName evidence="3">Class I SAM-dependent methyltransferase</fullName>
    </recommendedName>
</protein>
<evidence type="ECO:0008006" key="3">
    <source>
        <dbReference type="Google" id="ProtNLM"/>
    </source>
</evidence>
<keyword evidence="2" id="KW-1185">Reference proteome</keyword>
<dbReference type="PANTHER" id="PTHR43861:SF6">
    <property type="entry name" value="METHYLTRANSFERASE TYPE 11"/>
    <property type="match status" value="1"/>
</dbReference>
<dbReference type="Pfam" id="PF13489">
    <property type="entry name" value="Methyltransf_23"/>
    <property type="match status" value="1"/>
</dbReference>
<evidence type="ECO:0000313" key="1">
    <source>
        <dbReference type="EMBL" id="GLR66771.1"/>
    </source>
</evidence>
<dbReference type="SUPFAM" id="SSF53335">
    <property type="entry name" value="S-adenosyl-L-methionine-dependent methyltransferases"/>
    <property type="match status" value="1"/>
</dbReference>
<comment type="caution">
    <text evidence="1">The sequence shown here is derived from an EMBL/GenBank/DDBJ whole genome shotgun (WGS) entry which is preliminary data.</text>
</comment>
<dbReference type="PANTHER" id="PTHR43861">
    <property type="entry name" value="TRANS-ACONITATE 2-METHYLTRANSFERASE-RELATED"/>
    <property type="match status" value="1"/>
</dbReference>
<dbReference type="RefSeq" id="WP_284257475.1">
    <property type="nucleotide sequence ID" value="NZ_BSOS01000039.1"/>
</dbReference>
<accession>A0ABQ6A2U6</accession>
<sequence length="244" mass="26224">MEPEAYLDMAAVEARHWWFAGRRRILAALIGSLKLPADARILELGSGTGGNFALLTQFGSVTAVEMNETAREISKARGGEAAVHHGMLPGNLPFEGHEFDLVCLLDVLEHVEADEAALREIRGLLAPGGRALITVPAHPSLFGPHDIALHHKRRYTSAELAAKLRAAGLQVQKLSFMNMALAPLAFALRWLDRLRGAKQASGASIPPGGVNTLFTWMFGAEAWVLPRANLPFGLSLLAVVSAAE</sequence>